<feature type="binding site" evidence="10">
    <location>
        <position position="223"/>
    </location>
    <ligand>
        <name>Mg(2+)</name>
        <dbReference type="ChEBI" id="CHEBI:18420"/>
        <label>1</label>
    </ligand>
</feature>
<dbReference type="FunFam" id="3.40.1030.10:FF:000002">
    <property type="entry name" value="Anthranilate phosphoribosyltransferase"/>
    <property type="match status" value="1"/>
</dbReference>
<evidence type="ECO:0000256" key="9">
    <source>
        <dbReference type="ARBA" id="ARBA00061188"/>
    </source>
</evidence>
<comment type="caution">
    <text evidence="10">Lacks conserved residue(s) required for the propagation of feature annotation.</text>
</comment>
<evidence type="ECO:0000256" key="4">
    <source>
        <dbReference type="ARBA" id="ARBA00022679"/>
    </source>
</evidence>
<evidence type="ECO:0000256" key="5">
    <source>
        <dbReference type="ARBA" id="ARBA00022723"/>
    </source>
</evidence>
<feature type="domain" description="Glycosyl transferase family 3 N-terminal" evidence="12">
    <location>
        <begin position="2"/>
        <end position="62"/>
    </location>
</feature>
<dbReference type="PANTHER" id="PTHR43285:SF2">
    <property type="entry name" value="ANTHRANILATE PHOSPHORIBOSYLTRANSFERASE"/>
    <property type="match status" value="1"/>
</dbReference>
<feature type="binding site" evidence="10">
    <location>
        <position position="222"/>
    </location>
    <ligand>
        <name>Mg(2+)</name>
        <dbReference type="ChEBI" id="CHEBI:18420"/>
        <label>2</label>
    </ligand>
</feature>
<dbReference type="InterPro" id="IPR005940">
    <property type="entry name" value="Anthranilate_Pribosyl_Tfrase"/>
</dbReference>
<feature type="binding site" evidence="10">
    <location>
        <position position="109"/>
    </location>
    <ligand>
        <name>anthranilate</name>
        <dbReference type="ChEBI" id="CHEBI:16567"/>
        <label>1</label>
    </ligand>
</feature>
<dbReference type="AlphaFoldDB" id="A0A3E0IRJ6"/>
<feature type="binding site" evidence="10">
    <location>
        <position position="223"/>
    </location>
    <ligand>
        <name>Mg(2+)</name>
        <dbReference type="ChEBI" id="CHEBI:18420"/>
        <label>2</label>
    </ligand>
</feature>
<evidence type="ECO:0000256" key="2">
    <source>
        <dbReference type="ARBA" id="ARBA00022605"/>
    </source>
</evidence>
<dbReference type="GO" id="GO:0005829">
    <property type="term" value="C:cytosol"/>
    <property type="evidence" value="ECO:0007669"/>
    <property type="project" value="TreeGrafter"/>
</dbReference>
<gene>
    <name evidence="10 13" type="primary">trpD</name>
    <name evidence="13" type="ORF">DOS83_02950</name>
</gene>
<keyword evidence="2 10" id="KW-0028">Amino-acid biosynthesis</keyword>
<evidence type="ECO:0000256" key="3">
    <source>
        <dbReference type="ARBA" id="ARBA00022676"/>
    </source>
</evidence>
<dbReference type="Pfam" id="PF00591">
    <property type="entry name" value="Glycos_transf_3"/>
    <property type="match status" value="1"/>
</dbReference>
<dbReference type="Gene3D" id="3.40.1030.10">
    <property type="entry name" value="Nucleoside phosphorylase/phosphoribosyltransferase catalytic domain"/>
    <property type="match status" value="1"/>
</dbReference>
<evidence type="ECO:0000256" key="6">
    <source>
        <dbReference type="ARBA" id="ARBA00022822"/>
    </source>
</evidence>
<keyword evidence="5 10" id="KW-0479">Metal-binding</keyword>
<dbReference type="Pfam" id="PF02885">
    <property type="entry name" value="Glycos_trans_3N"/>
    <property type="match status" value="1"/>
</dbReference>
<keyword evidence="4 10" id="KW-0808">Transferase</keyword>
<evidence type="ECO:0000256" key="8">
    <source>
        <dbReference type="ARBA" id="ARBA00052328"/>
    </source>
</evidence>
<keyword evidence="7 10" id="KW-0057">Aromatic amino acid biosynthesis</keyword>
<feature type="binding site" evidence="10">
    <location>
        <position position="90"/>
    </location>
    <ligand>
        <name>Mg(2+)</name>
        <dbReference type="ChEBI" id="CHEBI:18420"/>
        <label>1</label>
    </ligand>
</feature>
<evidence type="ECO:0000313" key="13">
    <source>
        <dbReference type="EMBL" id="REH98923.1"/>
    </source>
</evidence>
<comment type="catalytic activity">
    <reaction evidence="8 10">
        <text>N-(5-phospho-beta-D-ribosyl)anthranilate + diphosphate = 5-phospho-alpha-D-ribose 1-diphosphate + anthranilate</text>
        <dbReference type="Rhea" id="RHEA:11768"/>
        <dbReference type="ChEBI" id="CHEBI:16567"/>
        <dbReference type="ChEBI" id="CHEBI:18277"/>
        <dbReference type="ChEBI" id="CHEBI:33019"/>
        <dbReference type="ChEBI" id="CHEBI:58017"/>
        <dbReference type="EC" id="2.4.2.18"/>
    </reaction>
</comment>
<comment type="pathway">
    <text evidence="1 10">Amino-acid biosynthesis; L-tryptophan biosynthesis; L-tryptophan from chorismate: step 2/5.</text>
</comment>
<reference evidence="13 14" key="1">
    <citation type="journal article" date="2018" name="Vet. Microbiol.">
        <title>Characterisation of Staphylococcus felis isolated from cats using whole genome sequencing.</title>
        <authorList>
            <person name="Worthing K."/>
            <person name="Pang S."/>
            <person name="Trott D.J."/>
            <person name="Abraham S."/>
            <person name="Coombs G.W."/>
            <person name="Jordan D."/>
            <person name="McIntyre L."/>
            <person name="Davies M.R."/>
            <person name="Norris J."/>
        </authorList>
    </citation>
    <scope>NUCLEOTIDE SEQUENCE [LARGE SCALE GENOMIC DNA]</scope>
    <source>
        <strain evidence="13 14">F9</strain>
    </source>
</reference>
<feature type="binding site" evidence="10">
    <location>
        <position position="118"/>
    </location>
    <ligand>
        <name>5-phospho-alpha-D-ribose 1-diphosphate</name>
        <dbReference type="ChEBI" id="CHEBI:58017"/>
    </ligand>
</feature>
<dbReference type="InterPro" id="IPR017459">
    <property type="entry name" value="Glycosyl_Trfase_fam3_N_dom"/>
</dbReference>
<dbReference type="UniPathway" id="UPA00035">
    <property type="reaction ID" value="UER00041"/>
</dbReference>
<dbReference type="InterPro" id="IPR036320">
    <property type="entry name" value="Glycosyl_Trfase_fam3_N_dom_sf"/>
</dbReference>
<accession>A0A3E0IRJ6</accession>
<evidence type="ECO:0000313" key="14">
    <source>
        <dbReference type="Proteomes" id="UP000256562"/>
    </source>
</evidence>
<dbReference type="HAMAP" id="MF_00211">
    <property type="entry name" value="TrpD"/>
    <property type="match status" value="1"/>
</dbReference>
<dbReference type="GO" id="GO:0000162">
    <property type="term" value="P:L-tryptophan biosynthetic process"/>
    <property type="evidence" value="ECO:0007669"/>
    <property type="project" value="UniProtKB-UniRule"/>
</dbReference>
<dbReference type="GO" id="GO:0000287">
    <property type="term" value="F:magnesium ion binding"/>
    <property type="evidence" value="ECO:0007669"/>
    <property type="project" value="UniProtKB-UniRule"/>
</dbReference>
<dbReference type="SUPFAM" id="SSF52418">
    <property type="entry name" value="Nucleoside phosphorylase/phosphoribosyltransferase catalytic domain"/>
    <property type="match status" value="1"/>
</dbReference>
<dbReference type="Gene3D" id="1.20.970.10">
    <property type="entry name" value="Transferase, Pyrimidine Nucleoside Phosphorylase, Chain C"/>
    <property type="match status" value="1"/>
</dbReference>
<keyword evidence="10" id="KW-0460">Magnesium</keyword>
<comment type="cofactor">
    <cofactor evidence="10">
        <name>Mg(2+)</name>
        <dbReference type="ChEBI" id="CHEBI:18420"/>
    </cofactor>
    <text evidence="10">Binds 2 magnesium ions per monomer.</text>
</comment>
<keyword evidence="3 10" id="KW-0328">Glycosyltransferase</keyword>
<dbReference type="Proteomes" id="UP000256562">
    <property type="component" value="Unassembled WGS sequence"/>
</dbReference>
<evidence type="ECO:0000256" key="10">
    <source>
        <dbReference type="HAMAP-Rule" id="MF_00211"/>
    </source>
</evidence>
<protein>
    <recommendedName>
        <fullName evidence="10">Anthranilate phosphoribosyltransferase</fullName>
        <ecNumber evidence="10">2.4.2.18</ecNumber>
    </recommendedName>
</protein>
<comment type="similarity">
    <text evidence="9">In the C-terminal section; belongs to the anthranilate phosphoribosyltransferase family.</text>
</comment>
<dbReference type="EC" id="2.4.2.18" evidence="10"/>
<evidence type="ECO:0000259" key="12">
    <source>
        <dbReference type="Pfam" id="PF02885"/>
    </source>
</evidence>
<dbReference type="PANTHER" id="PTHR43285">
    <property type="entry name" value="ANTHRANILATE PHOSPHORIBOSYLTRANSFERASE"/>
    <property type="match status" value="1"/>
</dbReference>
<feature type="binding site" evidence="10">
    <location>
        <position position="86"/>
    </location>
    <ligand>
        <name>5-phospho-alpha-D-ribose 1-diphosphate</name>
        <dbReference type="ChEBI" id="CHEBI:58017"/>
    </ligand>
</feature>
<feature type="binding site" evidence="10">
    <location>
        <position position="163"/>
    </location>
    <ligand>
        <name>anthranilate</name>
        <dbReference type="ChEBI" id="CHEBI:16567"/>
        <label>2</label>
    </ligand>
</feature>
<keyword evidence="6 10" id="KW-0822">Tryptophan biosynthesis</keyword>
<dbReference type="EMBL" id="QKXQ01000127">
    <property type="protein sequence ID" value="REH98923.1"/>
    <property type="molecule type" value="Genomic_DNA"/>
</dbReference>
<feature type="binding site" evidence="10">
    <location>
        <position position="78"/>
    </location>
    <ligand>
        <name>anthranilate</name>
        <dbReference type="ChEBI" id="CHEBI:16567"/>
        <label>1</label>
    </ligand>
</feature>
<feature type="binding site" evidence="10">
    <location>
        <position position="78"/>
    </location>
    <ligand>
        <name>5-phospho-alpha-D-ribose 1-diphosphate</name>
        <dbReference type="ChEBI" id="CHEBI:58017"/>
    </ligand>
</feature>
<organism evidence="13 14">
    <name type="scientific">Staphylococcus felis</name>
    <dbReference type="NCBI Taxonomy" id="46127"/>
    <lineage>
        <taxon>Bacteria</taxon>
        <taxon>Bacillati</taxon>
        <taxon>Bacillota</taxon>
        <taxon>Bacilli</taxon>
        <taxon>Bacillales</taxon>
        <taxon>Staphylococcaceae</taxon>
        <taxon>Staphylococcus</taxon>
    </lineage>
</organism>
<feature type="domain" description="Glycosyl transferase family 3" evidence="11">
    <location>
        <begin position="73"/>
        <end position="322"/>
    </location>
</feature>
<dbReference type="InterPro" id="IPR035902">
    <property type="entry name" value="Nuc_phospho_transferase"/>
</dbReference>
<dbReference type="GO" id="GO:0004048">
    <property type="term" value="F:anthranilate phosphoribosyltransferase activity"/>
    <property type="evidence" value="ECO:0007669"/>
    <property type="project" value="UniProtKB-UniRule"/>
</dbReference>
<dbReference type="InterPro" id="IPR000312">
    <property type="entry name" value="Glycosyl_Trfase_fam3"/>
</dbReference>
<dbReference type="RefSeq" id="WP_115890898.1">
    <property type="nucleotide sequence ID" value="NZ_QKXQ01000127.1"/>
</dbReference>
<feature type="binding site" evidence="10">
    <location>
        <begin position="81"/>
        <end position="82"/>
    </location>
    <ligand>
        <name>5-phospho-alpha-D-ribose 1-diphosphate</name>
        <dbReference type="ChEBI" id="CHEBI:58017"/>
    </ligand>
</feature>
<feature type="binding site" evidence="10">
    <location>
        <begin position="106"/>
        <end position="114"/>
    </location>
    <ligand>
        <name>5-phospho-alpha-D-ribose 1-diphosphate</name>
        <dbReference type="ChEBI" id="CHEBI:58017"/>
    </ligand>
</feature>
<sequence length="334" mass="36715">MTLLKKIMTNQSLTKEDIHQLASLLISETESDEEKLALLIAYTMRDDSSKELYALCKSLIHSTYETQPYYPNAICVCGTGGDGSNSFNISTTVSFVVASAGVPVIKHGNKSITSKSGSTDLLEALGVIPTQVKDVEKVVNQNQLAFISATDSYPVMKHVQSIRRKIPTPTVFNLMGPIINPFALDYQVMGVYDPTKMHHIAKVLYQLGRKRALVIHGANGMDEASLSGDNKVIEVSQALGLREYTVNAQDYGLRYATDEALRGGSAEENKEITLNILRGEDRTVRRDVVILNAGLALYAAEKVTSIQDGIILAAELIDTNRAYQQYERLRGVQI</sequence>
<comment type="function">
    <text evidence="10">Catalyzes the transfer of the phosphoribosyl group of 5-phosphorylribose-1-pyrophosphate (PRPP) to anthranilate to yield N-(5'-phosphoribosyl)-anthranilate (PRA).</text>
</comment>
<comment type="similarity">
    <text evidence="10">Belongs to the anthranilate phosphoribosyltransferase family.</text>
</comment>
<comment type="subunit">
    <text evidence="10">Homodimer.</text>
</comment>
<evidence type="ECO:0000259" key="11">
    <source>
        <dbReference type="Pfam" id="PF00591"/>
    </source>
</evidence>
<evidence type="ECO:0000256" key="1">
    <source>
        <dbReference type="ARBA" id="ARBA00004907"/>
    </source>
</evidence>
<proteinExistence type="inferred from homology"/>
<dbReference type="NCBIfam" id="TIGR01245">
    <property type="entry name" value="trpD"/>
    <property type="match status" value="1"/>
</dbReference>
<evidence type="ECO:0000256" key="7">
    <source>
        <dbReference type="ARBA" id="ARBA00023141"/>
    </source>
</evidence>
<name>A0A3E0IRJ6_9STAP</name>
<dbReference type="SUPFAM" id="SSF47648">
    <property type="entry name" value="Nucleoside phosphorylase/phosphoribosyltransferase N-terminal domain"/>
    <property type="match status" value="1"/>
</dbReference>
<feature type="binding site" evidence="10">
    <location>
        <begin position="88"/>
        <end position="91"/>
    </location>
    <ligand>
        <name>5-phospho-alpha-D-ribose 1-diphosphate</name>
        <dbReference type="ChEBI" id="CHEBI:58017"/>
    </ligand>
</feature>
<dbReference type="OrthoDB" id="9806430at2"/>
<comment type="caution">
    <text evidence="13">The sequence shown here is derived from an EMBL/GenBank/DDBJ whole genome shotgun (WGS) entry which is preliminary data.</text>
</comment>